<dbReference type="GO" id="GO:0000981">
    <property type="term" value="F:DNA-binding transcription factor activity, RNA polymerase II-specific"/>
    <property type="evidence" value="ECO:0007669"/>
    <property type="project" value="TreeGrafter"/>
</dbReference>
<dbReference type="InterPro" id="IPR046360">
    <property type="entry name" value="T-box_DNA-bd"/>
</dbReference>
<dbReference type="GO" id="GO:0001708">
    <property type="term" value="P:cell fate specification"/>
    <property type="evidence" value="ECO:0007669"/>
    <property type="project" value="TreeGrafter"/>
</dbReference>
<dbReference type="Proteomes" id="UP000275846">
    <property type="component" value="Unassembled WGS sequence"/>
</dbReference>
<evidence type="ECO:0000256" key="3">
    <source>
        <dbReference type="ARBA" id="ARBA00023163"/>
    </source>
</evidence>
<dbReference type="SUPFAM" id="SSF49417">
    <property type="entry name" value="p53-like transcription factors"/>
    <property type="match status" value="1"/>
</dbReference>
<evidence type="ECO:0000259" key="6">
    <source>
        <dbReference type="PROSITE" id="PS50252"/>
    </source>
</evidence>
<dbReference type="STRING" id="70667.A0A183SPX6"/>
<keyword evidence="2 5" id="KW-0238">DNA-binding</keyword>
<dbReference type="InterPro" id="IPR002070">
    <property type="entry name" value="TF_Brachyury"/>
</dbReference>
<name>A0A183SPX6_SCHSO</name>
<dbReference type="SMART" id="SM00425">
    <property type="entry name" value="TBOX"/>
    <property type="match status" value="1"/>
</dbReference>
<evidence type="ECO:0000313" key="8">
    <source>
        <dbReference type="Proteomes" id="UP000275846"/>
    </source>
</evidence>
<reference evidence="9" key="1">
    <citation type="submission" date="2016-06" db="UniProtKB">
        <authorList>
            <consortium name="WormBaseParasite"/>
        </authorList>
    </citation>
    <scope>IDENTIFICATION</scope>
</reference>
<dbReference type="PRINTS" id="PR00937">
    <property type="entry name" value="TBOX"/>
</dbReference>
<evidence type="ECO:0000256" key="4">
    <source>
        <dbReference type="ARBA" id="ARBA00023242"/>
    </source>
</evidence>
<dbReference type="Gene3D" id="2.60.40.820">
    <property type="entry name" value="Transcription factor, T-box"/>
    <property type="match status" value="1"/>
</dbReference>
<evidence type="ECO:0000256" key="5">
    <source>
        <dbReference type="PROSITE-ProRule" id="PRU00201"/>
    </source>
</evidence>
<evidence type="ECO:0000256" key="2">
    <source>
        <dbReference type="ARBA" id="ARBA00023125"/>
    </source>
</evidence>
<dbReference type="FunFam" id="2.60.40.820:FF:000016">
    <property type="entry name" value="T-box transcription factor TBX2-A"/>
    <property type="match status" value="1"/>
</dbReference>
<dbReference type="GO" id="GO:0045893">
    <property type="term" value="P:positive regulation of DNA-templated transcription"/>
    <property type="evidence" value="ECO:0007669"/>
    <property type="project" value="InterPro"/>
</dbReference>
<dbReference type="AlphaFoldDB" id="A0A183SPX6"/>
<comment type="subcellular location">
    <subcellularLocation>
        <location evidence="5">Nucleus</location>
    </subcellularLocation>
</comment>
<reference evidence="7 8" key="2">
    <citation type="submission" date="2018-11" db="EMBL/GenBank/DDBJ databases">
        <authorList>
            <consortium name="Pathogen Informatics"/>
        </authorList>
    </citation>
    <scope>NUCLEOTIDE SEQUENCE [LARGE SCALE GENOMIC DNA]</scope>
    <source>
        <strain evidence="7 8">NST_G2</strain>
    </source>
</reference>
<organism evidence="9">
    <name type="scientific">Schistocephalus solidus</name>
    <name type="common">Tapeworm</name>
    <dbReference type="NCBI Taxonomy" id="70667"/>
    <lineage>
        <taxon>Eukaryota</taxon>
        <taxon>Metazoa</taxon>
        <taxon>Spiralia</taxon>
        <taxon>Lophotrochozoa</taxon>
        <taxon>Platyhelminthes</taxon>
        <taxon>Cestoda</taxon>
        <taxon>Eucestoda</taxon>
        <taxon>Diphyllobothriidea</taxon>
        <taxon>Diphyllobothriidae</taxon>
        <taxon>Schistocephalus</taxon>
    </lineage>
</organism>
<accession>A0A183SPX6</accession>
<dbReference type="OrthoDB" id="7442607at2759"/>
<evidence type="ECO:0000313" key="9">
    <source>
        <dbReference type="WBParaSite" id="SSLN_0000647101-mRNA-1"/>
    </source>
</evidence>
<keyword evidence="4 5" id="KW-0539">Nucleus</keyword>
<dbReference type="EMBL" id="UYSU01033616">
    <property type="protein sequence ID" value="VDL92659.1"/>
    <property type="molecule type" value="Genomic_DNA"/>
</dbReference>
<dbReference type="PROSITE" id="PS50252">
    <property type="entry name" value="TBOX_3"/>
    <property type="match status" value="1"/>
</dbReference>
<keyword evidence="3" id="KW-0804">Transcription</keyword>
<dbReference type="GO" id="GO:0000785">
    <property type="term" value="C:chromatin"/>
    <property type="evidence" value="ECO:0007669"/>
    <property type="project" value="TreeGrafter"/>
</dbReference>
<dbReference type="GO" id="GO:0005634">
    <property type="term" value="C:nucleus"/>
    <property type="evidence" value="ECO:0007669"/>
    <property type="project" value="UniProtKB-SubCell"/>
</dbReference>
<comment type="caution">
    <text evidence="5">Lacks conserved residue(s) required for the propagation of feature annotation.</text>
</comment>
<proteinExistence type="predicted"/>
<dbReference type="InterPro" id="IPR001699">
    <property type="entry name" value="TF_T-box"/>
</dbReference>
<feature type="domain" description="T-box" evidence="6">
    <location>
        <begin position="1"/>
        <end position="154"/>
    </location>
</feature>
<protein>
    <submittedName>
        <fullName evidence="9">T-box domain-containing protein</fullName>
    </submittedName>
</protein>
<keyword evidence="8" id="KW-1185">Reference proteome</keyword>
<evidence type="ECO:0000256" key="1">
    <source>
        <dbReference type="ARBA" id="ARBA00023015"/>
    </source>
</evidence>
<dbReference type="Pfam" id="PF00907">
    <property type="entry name" value="T-box"/>
    <property type="match status" value="1"/>
</dbReference>
<sequence length="163" mass="19099">MFPPFKVKVSGLEQHTRYVMLLDVVSSDDCRYKFHNNQWLVAGKADPEMPKRMYIHPDSPATGEQWSQKIISFHKLKLTNNISDKHGFTILNSMHKYQPRFHLVKAKDVMRLPYSTFRTFTFKETEFIAVTAYQNEMITQLKIDHNPFAKGFRDSGGGRRDKK</sequence>
<keyword evidence="1" id="KW-0805">Transcription regulation</keyword>
<evidence type="ECO:0000313" key="7">
    <source>
        <dbReference type="EMBL" id="VDL92659.1"/>
    </source>
</evidence>
<dbReference type="InterPro" id="IPR036960">
    <property type="entry name" value="T-box_sf"/>
</dbReference>
<dbReference type="WBParaSite" id="SSLN_0000647101-mRNA-1">
    <property type="protein sequence ID" value="SSLN_0000647101-mRNA-1"/>
    <property type="gene ID" value="SSLN_0000647101"/>
</dbReference>
<dbReference type="GO" id="GO:0000978">
    <property type="term" value="F:RNA polymerase II cis-regulatory region sequence-specific DNA binding"/>
    <property type="evidence" value="ECO:0007669"/>
    <property type="project" value="InterPro"/>
</dbReference>
<dbReference type="PRINTS" id="PR00938">
    <property type="entry name" value="BRACHYURY"/>
</dbReference>
<dbReference type="InterPro" id="IPR008967">
    <property type="entry name" value="p53-like_TF_DNA-bd_sf"/>
</dbReference>
<gene>
    <name evidence="7" type="ORF">SSLN_LOCUS6274</name>
</gene>
<dbReference type="PANTHER" id="PTHR11267">
    <property type="entry name" value="T-BOX PROTEIN-RELATED"/>
    <property type="match status" value="1"/>
</dbReference>
<dbReference type="PANTHER" id="PTHR11267:SF181">
    <property type="entry name" value="OPTOMOTOR-BLIND PROTEIN"/>
    <property type="match status" value="1"/>
</dbReference>